<dbReference type="Proteomes" id="UP000009320">
    <property type="component" value="Unassembled WGS sequence"/>
</dbReference>
<organism evidence="2 3">
    <name type="scientific">Lactobacillus hominis DSM 23910 = CRBIP 24.179</name>
    <dbReference type="NCBI Taxonomy" id="1423758"/>
    <lineage>
        <taxon>Bacteria</taxon>
        <taxon>Bacillati</taxon>
        <taxon>Bacillota</taxon>
        <taxon>Bacilli</taxon>
        <taxon>Lactobacillales</taxon>
        <taxon>Lactobacillaceae</taxon>
        <taxon>Lactobacillus</taxon>
    </lineage>
</organism>
<gene>
    <name evidence="2" type="ORF">BN55_09335</name>
</gene>
<proteinExistence type="predicted"/>
<evidence type="ECO:0000313" key="2">
    <source>
        <dbReference type="EMBL" id="CCI81601.1"/>
    </source>
</evidence>
<dbReference type="STRING" id="1423758.FC41_GL000039"/>
<protein>
    <submittedName>
        <fullName evidence="2">Uncharacterized protein</fullName>
    </submittedName>
</protein>
<evidence type="ECO:0000256" key="1">
    <source>
        <dbReference type="SAM" id="MobiDB-lite"/>
    </source>
</evidence>
<comment type="caution">
    <text evidence="2">The sequence shown here is derived from an EMBL/GenBank/DDBJ whole genome shotgun (WGS) entry which is preliminary data.</text>
</comment>
<evidence type="ECO:0000313" key="3">
    <source>
        <dbReference type="Proteomes" id="UP000009320"/>
    </source>
</evidence>
<dbReference type="EMBL" id="CAKE01000004">
    <property type="protein sequence ID" value="CCI81601.1"/>
    <property type="molecule type" value="Genomic_DNA"/>
</dbReference>
<name>I7JUQ5_9LACO</name>
<sequence length="245" mass="28096">MTSTRKSVNTIVLLTNRIEEKYGSVIKCPPDDPDKLALDKIVKVQAIGEQALYSDGAKKASSKSKRKTAVKSKTRKRVTQPKKAKPKEESVLETDEAVAFQLMPQKKKFSLYTEKLKLMAIADAKKGIPTMEIALKMDIPKATISMWLRGVSHPPLFTNCLINKQTKVKIYFETQATLRNWCRYNRASFSSLLKGSNTKYELKENRWYWFELPNGVFYRVKNKLSTYVKTDPKSFMQVSIPELMI</sequence>
<dbReference type="RefSeq" id="WP_008470417.1">
    <property type="nucleotide sequence ID" value="NZ_AYZP01000001.1"/>
</dbReference>
<keyword evidence="3" id="KW-1185">Reference proteome</keyword>
<feature type="region of interest" description="Disordered" evidence="1">
    <location>
        <begin position="57"/>
        <end position="90"/>
    </location>
</feature>
<dbReference type="GeneID" id="82846846"/>
<dbReference type="OrthoDB" id="2340071at2"/>
<dbReference type="AlphaFoldDB" id="I7JUQ5"/>
<accession>I7JUQ5</accession>
<reference evidence="2 3" key="1">
    <citation type="submission" date="2012-06" db="EMBL/GenBank/DDBJ databases">
        <title>Draft Genome Sequence of Lactobacillus hominis Strain CRBIP 24.179T, isolated from human intestine.</title>
        <authorList>
            <person name="Cousin S."/>
            <person name="Ma L."/>
            <person name="Bizet C."/>
            <person name="Loux V."/>
            <person name="Bouchier C."/>
            <person name="Clermont D."/>
            <person name="Creno S."/>
        </authorList>
    </citation>
    <scope>NUCLEOTIDE SEQUENCE [LARGE SCALE GENOMIC DNA]</scope>
    <source>
        <strain evidence="3">CRBIP 24.179T</strain>
    </source>
</reference>
<feature type="compositionally biased region" description="Basic residues" evidence="1">
    <location>
        <begin position="60"/>
        <end position="85"/>
    </location>
</feature>